<gene>
    <name evidence="1" type="ORF">RZO55_25380</name>
</gene>
<evidence type="ECO:0000313" key="2">
    <source>
        <dbReference type="Proteomes" id="UP001276854"/>
    </source>
</evidence>
<comment type="caution">
    <text evidence="1">The sequence shown here is derived from an EMBL/GenBank/DDBJ whole genome shotgun (WGS) entry which is preliminary data.</text>
</comment>
<reference evidence="1 2" key="1">
    <citation type="submission" date="2023-10" db="EMBL/GenBank/DDBJ databases">
        <title>A novel Glycoside Hydrolase 43-Like Enzyme from Clostrdium boliviensis is an Endo-xylanase, and a Candidate for Xylooligosaccharides Production from Different Xylan Substrates.</title>
        <authorList>
            <person name="Alvarez M.T."/>
            <person name="Rocabado-Villegas L.R."/>
            <person name="Salas-Veizaga D.M."/>
            <person name="Linares-Pasten J.A."/>
            <person name="Gudmundsdottir E.E."/>
            <person name="Hreggvidsson G.O."/>
            <person name="Adlercreutz P."/>
            <person name="Nordberg Karlsson E."/>
        </authorList>
    </citation>
    <scope>NUCLEOTIDE SEQUENCE [LARGE SCALE GENOMIC DNA]</scope>
    <source>
        <strain evidence="1 2">E-1</strain>
    </source>
</reference>
<sequence length="472" mass="55112">MRESREQIANYIKQYKAQDVKVLYELMVKILLENNDFRLVENAGKDDLIPVIERETGKRIDYKLDTIIGKESVKLFKKIEELEFSESRLKKAQRVELLAEVLGDDTLFEGFCLAFYEADDSLQQLCKDYGCLERYNELAQNKVYQKRKKYMRIIADYAMAAVNLYGVIHVTELVTLIHKYENKFDEKGYNHVDGSYKNTVMFTPEFVCTCTLHQLIGDSVPVICTTMDGFLLHSCFRDSYKNEHVKMLRFFKGTKRGLTEKDLERFYKSVSYSSFRQLYQEAGLKKRYLPSKKEFLRYTDENYYEISNAEKEMQRYIEKKFLPHFINVAQKVGVTVKECMDDFITEIHDQATDIGKSGEERDPQEYVQFVFAAMQGYGIDIENIDQANEFLGYAIKVMNSVRMWYNHGCTPDEVLRETPIHPEVTTIVPGSSRAAAILTEGQEQLGQMGISILMQLQLIFHLFHLKMELMEK</sequence>
<dbReference type="RefSeq" id="WP_318067067.1">
    <property type="nucleotide sequence ID" value="NZ_JAWONS010000329.1"/>
</dbReference>
<dbReference type="Proteomes" id="UP001276854">
    <property type="component" value="Unassembled WGS sequence"/>
</dbReference>
<dbReference type="EMBL" id="JAWONS010000329">
    <property type="protein sequence ID" value="MDW2800905.1"/>
    <property type="molecule type" value="Genomic_DNA"/>
</dbReference>
<organism evidence="1 2">
    <name type="scientific">Clostridium boliviensis</name>
    <dbReference type="NCBI Taxonomy" id="318465"/>
    <lineage>
        <taxon>Bacteria</taxon>
        <taxon>Bacillati</taxon>
        <taxon>Bacillota</taxon>
        <taxon>Clostridia</taxon>
        <taxon>Eubacteriales</taxon>
        <taxon>Clostridiaceae</taxon>
        <taxon>Clostridium</taxon>
    </lineage>
</organism>
<evidence type="ECO:0000313" key="1">
    <source>
        <dbReference type="EMBL" id="MDW2800905.1"/>
    </source>
</evidence>
<protein>
    <submittedName>
        <fullName evidence="1">Uncharacterized protein</fullName>
    </submittedName>
</protein>
<proteinExistence type="predicted"/>
<keyword evidence="2" id="KW-1185">Reference proteome</keyword>
<accession>A0ABU4GTD4</accession>
<name>A0ABU4GTD4_9CLOT</name>